<evidence type="ECO:0000313" key="1">
    <source>
        <dbReference type="EMBL" id="RCJ42199.1"/>
    </source>
</evidence>
<dbReference type="Proteomes" id="UP000252107">
    <property type="component" value="Unassembled WGS sequence"/>
</dbReference>
<dbReference type="EMBL" id="LXQD01000012">
    <property type="protein sequence ID" value="RCJ42199.1"/>
    <property type="molecule type" value="Genomic_DNA"/>
</dbReference>
<sequence>MFTRSQLEIKTLNELRDLCRKYGIKPTGNPGYKVSYITSLMAFPELAIKQTKEARGLKRPSWDKLQVMGECLDEMGTPTDEQSALIKATMEGKKLPYPNRFDQEMLLAIYKAKLHLEQVIDLLHQ</sequence>
<evidence type="ECO:0000313" key="2">
    <source>
        <dbReference type="Proteomes" id="UP000252107"/>
    </source>
</evidence>
<gene>
    <name evidence="1" type="ORF">A6770_08280</name>
</gene>
<accession>A0A367S1U4</accession>
<comment type="caution">
    <text evidence="1">The sequence shown here is derived from an EMBL/GenBank/DDBJ whole genome shotgun (WGS) entry which is preliminary data.</text>
</comment>
<keyword evidence="2" id="KW-1185">Reference proteome</keyword>
<protein>
    <submittedName>
        <fullName evidence="1">Uncharacterized protein</fullName>
    </submittedName>
</protein>
<dbReference type="AlphaFoldDB" id="A0A367S1U4"/>
<organism evidence="1 2">
    <name type="scientific">Nostoc minutum NIES-26</name>
    <dbReference type="NCBI Taxonomy" id="1844469"/>
    <lineage>
        <taxon>Bacteria</taxon>
        <taxon>Bacillati</taxon>
        <taxon>Cyanobacteriota</taxon>
        <taxon>Cyanophyceae</taxon>
        <taxon>Nostocales</taxon>
        <taxon>Nostocaceae</taxon>
        <taxon>Nostoc</taxon>
    </lineage>
</organism>
<reference evidence="1" key="1">
    <citation type="submission" date="2016-04" db="EMBL/GenBank/DDBJ databases">
        <authorList>
            <person name="Tabuchi Yagui T.R."/>
        </authorList>
    </citation>
    <scope>NUCLEOTIDE SEQUENCE [LARGE SCALE GENOMIC DNA]</scope>
    <source>
        <strain evidence="1">NIES-26</strain>
    </source>
</reference>
<proteinExistence type="predicted"/>
<name>A0A367S1U4_9NOSO</name>